<keyword evidence="2" id="KW-1185">Reference proteome</keyword>
<name>A0A8X6NDX9_NEPPI</name>
<dbReference type="AlphaFoldDB" id="A0A8X6NDX9"/>
<dbReference type="EMBL" id="BMAW01008704">
    <property type="protein sequence ID" value="GFT09838.1"/>
    <property type="molecule type" value="Genomic_DNA"/>
</dbReference>
<proteinExistence type="predicted"/>
<organism evidence="1 2">
    <name type="scientific">Nephila pilipes</name>
    <name type="common">Giant wood spider</name>
    <name type="synonym">Nephila maculata</name>
    <dbReference type="NCBI Taxonomy" id="299642"/>
    <lineage>
        <taxon>Eukaryota</taxon>
        <taxon>Metazoa</taxon>
        <taxon>Ecdysozoa</taxon>
        <taxon>Arthropoda</taxon>
        <taxon>Chelicerata</taxon>
        <taxon>Arachnida</taxon>
        <taxon>Araneae</taxon>
        <taxon>Araneomorphae</taxon>
        <taxon>Entelegynae</taxon>
        <taxon>Araneoidea</taxon>
        <taxon>Nephilidae</taxon>
        <taxon>Nephila</taxon>
    </lineage>
</organism>
<evidence type="ECO:0000313" key="1">
    <source>
        <dbReference type="EMBL" id="GFT09838.1"/>
    </source>
</evidence>
<sequence length="130" mass="14182">MPAQGMHGGFMCCAKARLCGKVHGAVVAWRGIALKAGGKGRLCGQWNCAARRANSSNAIAHDKAWYLLLGKYGSYHSNVAHGTAMLLAPRVPVFGSDRLFACEWRQTLMHLALRVTLRAFASMNIRCEHV</sequence>
<evidence type="ECO:0000313" key="2">
    <source>
        <dbReference type="Proteomes" id="UP000887013"/>
    </source>
</evidence>
<protein>
    <submittedName>
        <fullName evidence="1">Uncharacterized protein</fullName>
    </submittedName>
</protein>
<gene>
    <name evidence="1" type="ORF">NPIL_426311</name>
</gene>
<dbReference type="Proteomes" id="UP000887013">
    <property type="component" value="Unassembled WGS sequence"/>
</dbReference>
<comment type="caution">
    <text evidence="1">The sequence shown here is derived from an EMBL/GenBank/DDBJ whole genome shotgun (WGS) entry which is preliminary data.</text>
</comment>
<reference evidence="1" key="1">
    <citation type="submission" date="2020-08" db="EMBL/GenBank/DDBJ databases">
        <title>Multicomponent nature underlies the extraordinary mechanical properties of spider dragline silk.</title>
        <authorList>
            <person name="Kono N."/>
            <person name="Nakamura H."/>
            <person name="Mori M."/>
            <person name="Yoshida Y."/>
            <person name="Ohtoshi R."/>
            <person name="Malay A.D."/>
            <person name="Moran D.A.P."/>
            <person name="Tomita M."/>
            <person name="Numata K."/>
            <person name="Arakawa K."/>
        </authorList>
    </citation>
    <scope>NUCLEOTIDE SEQUENCE</scope>
</reference>
<accession>A0A8X6NDX9</accession>